<dbReference type="SFLD" id="SFLDG01061">
    <property type="entry name" value="methylthiotransferase"/>
    <property type="match status" value="1"/>
</dbReference>
<organism evidence="13 14">
    <name type="scientific">Bowmanella yangjiangensis</name>
    <dbReference type="NCBI Taxonomy" id="2811230"/>
    <lineage>
        <taxon>Bacteria</taxon>
        <taxon>Pseudomonadati</taxon>
        <taxon>Pseudomonadota</taxon>
        <taxon>Gammaproteobacteria</taxon>
        <taxon>Alteromonadales</taxon>
        <taxon>Alteromonadaceae</taxon>
        <taxon>Bowmanella</taxon>
    </lineage>
</organism>
<comment type="catalytic activity">
    <reaction evidence="9">
        <text>N(6)-dimethylallyladenosine(37) in tRNA + (sulfur carrier)-SH + AH2 + 2 S-adenosyl-L-methionine = 2-methylsulfanyl-N(6)-dimethylallyladenosine(37) in tRNA + (sulfur carrier)-H + 5'-deoxyadenosine + L-methionine + A + S-adenosyl-L-homocysteine + 2 H(+)</text>
        <dbReference type="Rhea" id="RHEA:37067"/>
        <dbReference type="Rhea" id="RHEA-COMP:10375"/>
        <dbReference type="Rhea" id="RHEA-COMP:10376"/>
        <dbReference type="Rhea" id="RHEA-COMP:14737"/>
        <dbReference type="Rhea" id="RHEA-COMP:14739"/>
        <dbReference type="ChEBI" id="CHEBI:13193"/>
        <dbReference type="ChEBI" id="CHEBI:15378"/>
        <dbReference type="ChEBI" id="CHEBI:17319"/>
        <dbReference type="ChEBI" id="CHEBI:17499"/>
        <dbReference type="ChEBI" id="CHEBI:29917"/>
        <dbReference type="ChEBI" id="CHEBI:57844"/>
        <dbReference type="ChEBI" id="CHEBI:57856"/>
        <dbReference type="ChEBI" id="CHEBI:59789"/>
        <dbReference type="ChEBI" id="CHEBI:64428"/>
        <dbReference type="ChEBI" id="CHEBI:74415"/>
        <dbReference type="ChEBI" id="CHEBI:74417"/>
        <dbReference type="EC" id="2.8.4.3"/>
    </reaction>
</comment>
<comment type="cofactor">
    <cofactor evidence="9">
        <name>[4Fe-4S] cluster</name>
        <dbReference type="ChEBI" id="CHEBI:49883"/>
    </cofactor>
    <text evidence="9">Binds 2 [4Fe-4S] clusters. One cluster is coordinated with 3 cysteines and an exchangeable S-adenosyl-L-methionine.</text>
</comment>
<feature type="binding site" evidence="9">
    <location>
        <position position="49"/>
    </location>
    <ligand>
        <name>[4Fe-4S] cluster</name>
        <dbReference type="ChEBI" id="CHEBI:49883"/>
        <label>1</label>
    </ligand>
</feature>
<dbReference type="PROSITE" id="PS50926">
    <property type="entry name" value="TRAM"/>
    <property type="match status" value="1"/>
</dbReference>
<comment type="function">
    <text evidence="1 9">Catalyzes the methylthiolation of N6-(dimethylallyl)adenosine (i(6)A), leading to the formation of 2-methylthio-N6-(dimethylallyl)adenosine (ms(2)i(6)A) at position 37 in tRNAs that read codons beginning with uridine.</text>
</comment>
<comment type="subunit">
    <text evidence="9">Monomer.</text>
</comment>
<dbReference type="EC" id="2.8.4.3" evidence="8 9"/>
<name>A0ABS3CSS4_9ALTE</name>
<dbReference type="SFLD" id="SFLDF00273">
    <property type="entry name" value="(dimethylallyl)adenosine_tRNA"/>
    <property type="match status" value="1"/>
</dbReference>
<dbReference type="PROSITE" id="PS51918">
    <property type="entry name" value="RADICAL_SAM"/>
    <property type="match status" value="1"/>
</dbReference>
<sequence length="479" mass="53759">MSKKLFIKTWGCQMNEYDSEKMADLLDSTHGYQATENPEEADVILLNTCSIREKAQEKVFHQLGRWKTLKKKNPDLIIGVGGCVASQEGEHIRDRAPYVDIVFGPQTLHRLPEMINQVKGTQSPVVDISFPEIEKFDRLPEPRAEGPSAFVSIMEGCSKYCSFCVVPYTRGEEVSRPADDVIYEIAQLAEQGVREVNLLGQNVNAFRGVNHDGSICTFAELLHLVAAIDGIDRIRYTTSHPVEFTDDIIEAYANIPELVDHLHLPVQSGSDRILTMMKRGHTAIEYKSKIRRLKKIRPDLSMSSDFIIGFPGESDEDFQATMDLIQTIGYDLSFSFIYSARPGTPAADLPDDVSEETKKQRLYLLQQRINQQAMDIARKMVGTEQRILVEGPSRKDAGELCGRTENNRVVNFVGSDDMIGEFVDVKIVDVFANSLRGEVIRREADMGLRVSVNPQSIIQKQANQPDTLGVGQYIPISMQ</sequence>
<dbReference type="InterPro" id="IPR005839">
    <property type="entry name" value="Methylthiotransferase"/>
</dbReference>
<dbReference type="PROSITE" id="PS51449">
    <property type="entry name" value="MTTASE_N"/>
    <property type="match status" value="1"/>
</dbReference>
<keyword evidence="6 9" id="KW-0408">Iron</keyword>
<keyword evidence="9" id="KW-0963">Cytoplasm</keyword>
<feature type="binding site" evidence="9">
    <location>
        <position position="157"/>
    </location>
    <ligand>
        <name>[4Fe-4S] cluster</name>
        <dbReference type="ChEBI" id="CHEBI:49883"/>
        <label>2</label>
        <note>4Fe-4S-S-AdoMet</note>
    </ligand>
</feature>
<dbReference type="Gene3D" id="3.40.50.12160">
    <property type="entry name" value="Methylthiotransferase, N-terminal domain"/>
    <property type="match status" value="1"/>
</dbReference>
<proteinExistence type="inferred from homology"/>
<dbReference type="Pfam" id="PF00919">
    <property type="entry name" value="UPF0004"/>
    <property type="match status" value="1"/>
</dbReference>
<dbReference type="GO" id="GO:0035597">
    <property type="term" value="F:tRNA-2-methylthio-N(6)-dimethylallyladenosine(37) synthase activity"/>
    <property type="evidence" value="ECO:0007669"/>
    <property type="project" value="UniProtKB-EC"/>
</dbReference>
<feature type="domain" description="Radical SAM core" evidence="12">
    <location>
        <begin position="143"/>
        <end position="375"/>
    </location>
</feature>
<gene>
    <name evidence="9 13" type="primary">miaB</name>
    <name evidence="13" type="ORF">J0A65_09875</name>
</gene>
<evidence type="ECO:0000256" key="5">
    <source>
        <dbReference type="ARBA" id="ARBA00022723"/>
    </source>
</evidence>
<keyword evidence="2 9" id="KW-0004">4Fe-4S</keyword>
<dbReference type="HAMAP" id="MF_01864">
    <property type="entry name" value="tRNA_metthiotr_MiaB"/>
    <property type="match status" value="1"/>
</dbReference>
<evidence type="ECO:0000256" key="4">
    <source>
        <dbReference type="ARBA" id="ARBA00022691"/>
    </source>
</evidence>
<dbReference type="RefSeq" id="WP_206594005.1">
    <property type="nucleotide sequence ID" value="NZ_JAFKCS010000007.1"/>
</dbReference>
<keyword evidence="3 9" id="KW-0808">Transferase</keyword>
<dbReference type="InterPro" id="IPR020612">
    <property type="entry name" value="Methylthiotransferase_CS"/>
</dbReference>
<feature type="domain" description="TRAM" evidence="10">
    <location>
        <begin position="378"/>
        <end position="441"/>
    </location>
</feature>
<feature type="binding site" evidence="9">
    <location>
        <position position="164"/>
    </location>
    <ligand>
        <name>[4Fe-4S] cluster</name>
        <dbReference type="ChEBI" id="CHEBI:49883"/>
        <label>2</label>
        <note>4Fe-4S-S-AdoMet</note>
    </ligand>
</feature>
<dbReference type="Proteomes" id="UP000663992">
    <property type="component" value="Unassembled WGS sequence"/>
</dbReference>
<evidence type="ECO:0000313" key="13">
    <source>
        <dbReference type="EMBL" id="MBN7820173.1"/>
    </source>
</evidence>
<dbReference type="EMBL" id="JAFKCS010000007">
    <property type="protein sequence ID" value="MBN7820173.1"/>
    <property type="molecule type" value="Genomic_DNA"/>
</dbReference>
<dbReference type="Pfam" id="PF04055">
    <property type="entry name" value="Radical_SAM"/>
    <property type="match status" value="1"/>
</dbReference>
<dbReference type="InterPro" id="IPR058240">
    <property type="entry name" value="rSAM_sf"/>
</dbReference>
<evidence type="ECO:0000313" key="14">
    <source>
        <dbReference type="Proteomes" id="UP000663992"/>
    </source>
</evidence>
<evidence type="ECO:0000256" key="7">
    <source>
        <dbReference type="ARBA" id="ARBA00023014"/>
    </source>
</evidence>
<evidence type="ECO:0000256" key="1">
    <source>
        <dbReference type="ARBA" id="ARBA00003234"/>
    </source>
</evidence>
<evidence type="ECO:0000256" key="9">
    <source>
        <dbReference type="HAMAP-Rule" id="MF_01864"/>
    </source>
</evidence>
<keyword evidence="4 9" id="KW-0949">S-adenosyl-L-methionine</keyword>
<keyword evidence="5 9" id="KW-0479">Metal-binding</keyword>
<dbReference type="InterPro" id="IPR002792">
    <property type="entry name" value="TRAM_dom"/>
</dbReference>
<evidence type="ECO:0000259" key="12">
    <source>
        <dbReference type="PROSITE" id="PS51918"/>
    </source>
</evidence>
<dbReference type="PROSITE" id="PS01278">
    <property type="entry name" value="MTTASE_RADICAL"/>
    <property type="match status" value="1"/>
</dbReference>
<comment type="similarity">
    <text evidence="9">Belongs to the methylthiotransferase family. MiaB subfamily.</text>
</comment>
<dbReference type="InterPro" id="IPR007197">
    <property type="entry name" value="rSAM"/>
</dbReference>
<evidence type="ECO:0000256" key="3">
    <source>
        <dbReference type="ARBA" id="ARBA00022679"/>
    </source>
</evidence>
<evidence type="ECO:0000256" key="6">
    <source>
        <dbReference type="ARBA" id="ARBA00023004"/>
    </source>
</evidence>
<dbReference type="SUPFAM" id="SSF102114">
    <property type="entry name" value="Radical SAM enzymes"/>
    <property type="match status" value="1"/>
</dbReference>
<feature type="binding site" evidence="9">
    <location>
        <position position="161"/>
    </location>
    <ligand>
        <name>[4Fe-4S] cluster</name>
        <dbReference type="ChEBI" id="CHEBI:49883"/>
        <label>2</label>
        <note>4Fe-4S-S-AdoMet</note>
    </ligand>
</feature>
<dbReference type="Pfam" id="PF01938">
    <property type="entry name" value="TRAM"/>
    <property type="match status" value="1"/>
</dbReference>
<protein>
    <recommendedName>
        <fullName evidence="8 9">tRNA-2-methylthio-N(6)-dimethylallyladenosine synthase</fullName>
        <ecNumber evidence="8 9">2.8.4.3</ecNumber>
    </recommendedName>
    <alternativeName>
        <fullName evidence="9">(Dimethylallyl)adenosine tRNA methylthiotransferase MiaB</fullName>
    </alternativeName>
    <alternativeName>
        <fullName evidence="9">tRNA-i(6)A37 methylthiotransferase</fullName>
    </alternativeName>
</protein>
<evidence type="ECO:0000259" key="10">
    <source>
        <dbReference type="PROSITE" id="PS50926"/>
    </source>
</evidence>
<reference evidence="13 14" key="1">
    <citation type="submission" date="2021-03" db="EMBL/GenBank/DDBJ databases">
        <title>novel species isolated from a fishpond in China.</title>
        <authorList>
            <person name="Lu H."/>
            <person name="Cai Z."/>
        </authorList>
    </citation>
    <scope>NUCLEOTIDE SEQUENCE [LARGE SCALE GENOMIC DNA]</scope>
    <source>
        <strain evidence="13 14">Y57</strain>
    </source>
</reference>
<comment type="subcellular location">
    <subcellularLocation>
        <location evidence="9">Cytoplasm</location>
    </subcellularLocation>
</comment>
<dbReference type="InterPro" id="IPR006463">
    <property type="entry name" value="MiaB_methiolase"/>
</dbReference>
<dbReference type="SFLD" id="SFLDS00029">
    <property type="entry name" value="Radical_SAM"/>
    <property type="match status" value="1"/>
</dbReference>
<comment type="caution">
    <text evidence="13">The sequence shown here is derived from an EMBL/GenBank/DDBJ whole genome shotgun (WGS) entry which is preliminary data.</text>
</comment>
<dbReference type="InterPro" id="IPR038135">
    <property type="entry name" value="Methylthiotransferase_N_sf"/>
</dbReference>
<dbReference type="InterPro" id="IPR013848">
    <property type="entry name" value="Methylthiotransferase_N"/>
</dbReference>
<feature type="binding site" evidence="9">
    <location>
        <position position="83"/>
    </location>
    <ligand>
        <name>[4Fe-4S] cluster</name>
        <dbReference type="ChEBI" id="CHEBI:49883"/>
        <label>1</label>
    </ligand>
</feature>
<keyword evidence="7 9" id="KW-0411">Iron-sulfur</keyword>
<evidence type="ECO:0000259" key="11">
    <source>
        <dbReference type="PROSITE" id="PS51449"/>
    </source>
</evidence>
<dbReference type="PANTHER" id="PTHR43020">
    <property type="entry name" value="CDK5 REGULATORY SUBUNIT-ASSOCIATED PROTEIN 1"/>
    <property type="match status" value="1"/>
</dbReference>
<dbReference type="Gene3D" id="3.80.30.20">
    <property type="entry name" value="tm_1862 like domain"/>
    <property type="match status" value="1"/>
</dbReference>
<evidence type="ECO:0000256" key="8">
    <source>
        <dbReference type="ARBA" id="ARBA00033765"/>
    </source>
</evidence>
<dbReference type="SFLD" id="SFLDG01082">
    <property type="entry name" value="B12-binding_domain_containing"/>
    <property type="match status" value="1"/>
</dbReference>
<evidence type="ECO:0000256" key="2">
    <source>
        <dbReference type="ARBA" id="ARBA00022485"/>
    </source>
</evidence>
<dbReference type="PANTHER" id="PTHR43020:SF2">
    <property type="entry name" value="MITOCHONDRIAL TRNA METHYLTHIOTRANSFERASE CDK5RAP1"/>
    <property type="match status" value="1"/>
</dbReference>
<dbReference type="SMART" id="SM00729">
    <property type="entry name" value="Elp3"/>
    <property type="match status" value="1"/>
</dbReference>
<feature type="binding site" evidence="9">
    <location>
        <position position="12"/>
    </location>
    <ligand>
        <name>[4Fe-4S] cluster</name>
        <dbReference type="ChEBI" id="CHEBI:49883"/>
        <label>1</label>
    </ligand>
</feature>
<keyword evidence="14" id="KW-1185">Reference proteome</keyword>
<dbReference type="InterPro" id="IPR006638">
    <property type="entry name" value="Elp3/MiaA/NifB-like_rSAM"/>
</dbReference>
<dbReference type="NCBIfam" id="TIGR01574">
    <property type="entry name" value="miaB-methiolase"/>
    <property type="match status" value="1"/>
</dbReference>
<feature type="domain" description="MTTase N-terminal" evidence="11">
    <location>
        <begin position="3"/>
        <end position="120"/>
    </location>
</feature>
<accession>A0ABS3CSS4</accession>
<keyword evidence="9" id="KW-0819">tRNA processing</keyword>
<dbReference type="NCBIfam" id="TIGR00089">
    <property type="entry name" value="MiaB/RimO family radical SAM methylthiotransferase"/>
    <property type="match status" value="1"/>
</dbReference>
<dbReference type="InterPro" id="IPR023404">
    <property type="entry name" value="rSAM_horseshoe"/>
</dbReference>
<dbReference type="CDD" id="cd01335">
    <property type="entry name" value="Radical_SAM"/>
    <property type="match status" value="1"/>
</dbReference>